<dbReference type="GO" id="GO:0015074">
    <property type="term" value="P:DNA integration"/>
    <property type="evidence" value="ECO:0007669"/>
    <property type="project" value="InterPro"/>
</dbReference>
<evidence type="ECO:0000313" key="3">
    <source>
        <dbReference type="EMBL" id="ACP26016.1"/>
    </source>
</evidence>
<dbReference type="PROSITE" id="PS50994">
    <property type="entry name" value="INTEGRASE"/>
    <property type="match status" value="1"/>
</dbReference>
<sequence>MSFMHHKSTFLTNGALVPASSYAELDIPPHPVGGGKHQPQRYNFGPGSQFAVFNLDRTKVAYCAVMSRARYGVGGEKFMVQNTDTNEMTFLSDWQISVLEREFRLIPINTKAERASKKTEQPQIKSYLALTKEARTTAMKRWWYARKLVEARQGGKVRLTKKLILEVAAKHAQDKGHDKRPAYNSLRMWLKKYEENPFNRLLALATETSGGNTVRKFDPRLEDIIDECVQWAWELPAGTALDVQEQIKVELAKSEHRQLVKDITQPDGTLLVPMLRTIQRRFAAPDRYSKDLWRFGPEYARRKHSFYTSRALPDHILGIVEADYTLGDIVVCDDEFQFLFGRPHILLFVDKKSGCIIGFAIHFEDECFEAFLHGMRLAMYPKDMSRFPGVEWNQYGDFAALVTDAASFLRGHKIVGASEELGFELIENVPGEPTGKGLVERMLGTLMRQLFHKLPGTTMSNPERRKLFDESKGLGLPLITMRQLEDFMVLWIADYHKTPRRGIGKLPRLKATPEDVWLAGQANMPPRDPIDPEIFLALGGHTTEVTIQNDGMTSEHITYVSEDLLEITAHPDHRPGVKYKLTVEWGDISNAFVVNPYRPDRVIRLRANGRCLEYARGTTMYQHRKTVEHHNKLTRGKRVTIEDLIVAKRTLSKELADIYDKKGLQRNAQALLKFRTQVSKKLKRSAIVTATTSAAASAGHIDFAAPLEPKSKRSKSLSNPANDRDGTPENFAVMNADGTVTIRDPLEDAVKEHKRRGRPRTEKSGPVKETPPAAAPIAAETAALTEKTIEDARAARRARLAKNGDTK</sequence>
<dbReference type="InterPro" id="IPR036397">
    <property type="entry name" value="RNaseH_sf"/>
</dbReference>
<dbReference type="AlphaFoldDB" id="C3MFF9"/>
<organism evidence="3 4">
    <name type="scientific">Sinorhizobium fredii (strain NBRC 101917 / NGR234)</name>
    <dbReference type="NCBI Taxonomy" id="394"/>
    <lineage>
        <taxon>Bacteria</taxon>
        <taxon>Pseudomonadati</taxon>
        <taxon>Pseudomonadota</taxon>
        <taxon>Alphaproteobacteria</taxon>
        <taxon>Hyphomicrobiales</taxon>
        <taxon>Rhizobiaceae</taxon>
        <taxon>Sinorhizobium/Ensifer group</taxon>
        <taxon>Sinorhizobium</taxon>
    </lineage>
</organism>
<dbReference type="InterPro" id="IPR001584">
    <property type="entry name" value="Integrase_cat-core"/>
</dbReference>
<dbReference type="RefSeq" id="WP_012708774.1">
    <property type="nucleotide sequence ID" value="NC_012587.1"/>
</dbReference>
<dbReference type="OrthoDB" id="5287589at2"/>
<evidence type="ECO:0000313" key="4">
    <source>
        <dbReference type="Proteomes" id="UP000001054"/>
    </source>
</evidence>
<dbReference type="GO" id="GO:0003676">
    <property type="term" value="F:nucleic acid binding"/>
    <property type="evidence" value="ECO:0007669"/>
    <property type="project" value="InterPro"/>
</dbReference>
<dbReference type="Gene3D" id="3.30.420.10">
    <property type="entry name" value="Ribonuclease H-like superfamily/Ribonuclease H"/>
    <property type="match status" value="1"/>
</dbReference>
<feature type="domain" description="Integrase catalytic" evidence="2">
    <location>
        <begin position="309"/>
        <end position="521"/>
    </location>
</feature>
<reference evidence="3 4" key="1">
    <citation type="journal article" date="2009" name="Appl. Environ. Microbiol.">
        <title>Rhizobium sp. strain NGR234 possesses a remarkable number of secretion systems.</title>
        <authorList>
            <person name="Schmeisser C."/>
            <person name="Liesegang H."/>
            <person name="Krysciak D."/>
            <person name="Bakkou N."/>
            <person name="Le Quere A."/>
            <person name="Wollherr A."/>
            <person name="Heinemeyer I."/>
            <person name="Morgenstern B."/>
            <person name="Pommerening-Roeser A."/>
            <person name="Flores M."/>
            <person name="Palacios R."/>
            <person name="Brenner S."/>
            <person name="Gottschalk G."/>
            <person name="Schmitz R.A."/>
            <person name="Broughton W.J."/>
            <person name="Perret X."/>
            <person name="Strittmatter A.W."/>
            <person name="Streit W.R."/>
        </authorList>
    </citation>
    <scope>NUCLEOTIDE SEQUENCE [LARGE SCALE GENOMIC DNA]</scope>
    <source>
        <strain evidence="4">NBRC 101917 / NGR234</strain>
    </source>
</reference>
<dbReference type="HOGENOM" id="CLU_349120_0_0_5"/>
<proteinExistence type="predicted"/>
<keyword evidence="4" id="KW-1185">Reference proteome</keyword>
<dbReference type="InterPro" id="IPR012337">
    <property type="entry name" value="RNaseH-like_sf"/>
</dbReference>
<feature type="region of interest" description="Disordered" evidence="1">
    <location>
        <begin position="706"/>
        <end position="775"/>
    </location>
</feature>
<dbReference type="EMBL" id="CP001389">
    <property type="protein sequence ID" value="ACP26016.1"/>
    <property type="molecule type" value="Genomic_DNA"/>
</dbReference>
<gene>
    <name evidence="3" type="ordered locus">NGR_c22560</name>
</gene>
<evidence type="ECO:0000259" key="2">
    <source>
        <dbReference type="PROSITE" id="PS50994"/>
    </source>
</evidence>
<dbReference type="eggNOG" id="COG2801">
    <property type="taxonomic scope" value="Bacteria"/>
</dbReference>
<accession>C3MFF9</accession>
<dbReference type="KEGG" id="rhi:NGR_c22560"/>
<dbReference type="STRING" id="394.NGR_c22560"/>
<name>C3MFF9_SINFN</name>
<evidence type="ECO:0000256" key="1">
    <source>
        <dbReference type="SAM" id="MobiDB-lite"/>
    </source>
</evidence>
<dbReference type="SUPFAM" id="SSF53098">
    <property type="entry name" value="Ribonuclease H-like"/>
    <property type="match status" value="1"/>
</dbReference>
<dbReference type="PATRIC" id="fig|394.7.peg.5075"/>
<protein>
    <recommendedName>
        <fullName evidence="2">Integrase catalytic domain-containing protein</fullName>
    </recommendedName>
</protein>
<dbReference type="Proteomes" id="UP000001054">
    <property type="component" value="Chromosome"/>
</dbReference>